<name>A0A554WBR1_9BURK</name>
<reference evidence="2 3" key="1">
    <citation type="submission" date="2019-07" db="EMBL/GenBank/DDBJ databases">
        <title>Tepidimonas alkaliphilus YIM 72238 draft genome.</title>
        <authorList>
            <person name="Da Costa M.S."/>
            <person name="Froufe H.J.C."/>
            <person name="Egas C."/>
            <person name="Albuquerque L."/>
        </authorList>
    </citation>
    <scope>NUCLEOTIDE SEQUENCE [LARGE SCALE GENOMIC DNA]</scope>
    <source>
        <strain evidence="2 3">YIM 72238</strain>
    </source>
</reference>
<dbReference type="AlphaFoldDB" id="A0A554WBR1"/>
<protein>
    <submittedName>
        <fullName evidence="2">Uncharacterized protein</fullName>
    </submittedName>
</protein>
<proteinExistence type="predicted"/>
<comment type="caution">
    <text evidence="2">The sequence shown here is derived from an EMBL/GenBank/DDBJ whole genome shotgun (WGS) entry which is preliminary data.</text>
</comment>
<organism evidence="2 3">
    <name type="scientific">Tepidimonas alkaliphilus</name>
    <dbReference type="NCBI Taxonomy" id="2588942"/>
    <lineage>
        <taxon>Bacteria</taxon>
        <taxon>Pseudomonadati</taxon>
        <taxon>Pseudomonadota</taxon>
        <taxon>Betaproteobacteria</taxon>
        <taxon>Burkholderiales</taxon>
        <taxon>Tepidimonas</taxon>
    </lineage>
</organism>
<keyword evidence="3" id="KW-1185">Reference proteome</keyword>
<feature type="region of interest" description="Disordered" evidence="1">
    <location>
        <begin position="83"/>
        <end position="103"/>
    </location>
</feature>
<evidence type="ECO:0000256" key="1">
    <source>
        <dbReference type="SAM" id="MobiDB-lite"/>
    </source>
</evidence>
<gene>
    <name evidence="2" type="ORF">Talka_00684</name>
</gene>
<dbReference type="EMBL" id="VJNB01000002">
    <property type="protein sequence ID" value="TSE21020.1"/>
    <property type="molecule type" value="Genomic_DNA"/>
</dbReference>
<accession>A0A554WBR1</accession>
<dbReference type="RefSeq" id="WP_143889711.1">
    <property type="nucleotide sequence ID" value="NZ_VJNB01000002.1"/>
</dbReference>
<evidence type="ECO:0000313" key="2">
    <source>
        <dbReference type="EMBL" id="TSE21020.1"/>
    </source>
</evidence>
<dbReference type="Proteomes" id="UP000315736">
    <property type="component" value="Unassembled WGS sequence"/>
</dbReference>
<dbReference type="OrthoDB" id="8913080at2"/>
<evidence type="ECO:0000313" key="3">
    <source>
        <dbReference type="Proteomes" id="UP000315736"/>
    </source>
</evidence>
<sequence length="103" mass="11759">MDALQALRERYLPQIRYPHIRERIEQLWFSPRAVADYLDQLLLDTRDGQRRGFDAATAELLLRFHMELLQCLGSSQVGSPLSTDGEFRGSALNTGSVKLPKGW</sequence>